<feature type="transmembrane region" description="Helical" evidence="6">
    <location>
        <begin position="129"/>
        <end position="148"/>
    </location>
</feature>
<accession>A0AAD4JH97</accession>
<dbReference type="PANTHER" id="PTHR13929:SF0">
    <property type="entry name" value="UBIA PRENYLTRANSFERASE DOMAIN-CONTAINING PROTEIN 1"/>
    <property type="match status" value="1"/>
</dbReference>
<dbReference type="EMBL" id="SDAM02000059">
    <property type="protein sequence ID" value="KAH6833269.1"/>
    <property type="molecule type" value="Genomic_DNA"/>
</dbReference>
<keyword evidence="8" id="KW-1185">Reference proteome</keyword>
<evidence type="ECO:0000256" key="5">
    <source>
        <dbReference type="ARBA" id="ARBA00023136"/>
    </source>
</evidence>
<comment type="subcellular location">
    <subcellularLocation>
        <location evidence="1">Membrane</location>
        <topology evidence="1">Multi-pass membrane protein</topology>
    </subcellularLocation>
</comment>
<comment type="caution">
    <text evidence="7">The sequence shown here is derived from an EMBL/GenBank/DDBJ whole genome shotgun (WGS) entry which is preliminary data.</text>
</comment>
<dbReference type="GO" id="GO:0004659">
    <property type="term" value="F:prenyltransferase activity"/>
    <property type="evidence" value="ECO:0007669"/>
    <property type="project" value="InterPro"/>
</dbReference>
<evidence type="ECO:0000313" key="7">
    <source>
        <dbReference type="EMBL" id="KAH6833269.1"/>
    </source>
</evidence>
<feature type="transmembrane region" description="Helical" evidence="6">
    <location>
        <begin position="309"/>
        <end position="326"/>
    </location>
</feature>
<feature type="transmembrane region" description="Helical" evidence="6">
    <location>
        <begin position="179"/>
        <end position="199"/>
    </location>
</feature>
<evidence type="ECO:0000256" key="3">
    <source>
        <dbReference type="ARBA" id="ARBA00022692"/>
    </source>
</evidence>
<dbReference type="GO" id="GO:0016020">
    <property type="term" value="C:membrane"/>
    <property type="evidence" value="ECO:0007669"/>
    <property type="project" value="UniProtKB-SubCell"/>
</dbReference>
<evidence type="ECO:0000256" key="1">
    <source>
        <dbReference type="ARBA" id="ARBA00004141"/>
    </source>
</evidence>
<dbReference type="NCBIfam" id="TIGR02235">
    <property type="entry name" value="menA_cyano-plnt"/>
    <property type="match status" value="1"/>
</dbReference>
<keyword evidence="5 6" id="KW-0472">Membrane</keyword>
<dbReference type="CDD" id="cd13962">
    <property type="entry name" value="PT_UbiA_UBIAD1"/>
    <property type="match status" value="1"/>
</dbReference>
<feature type="transmembrane region" description="Helical" evidence="6">
    <location>
        <begin position="233"/>
        <end position="251"/>
    </location>
</feature>
<feature type="transmembrane region" description="Helical" evidence="6">
    <location>
        <begin position="103"/>
        <end position="123"/>
    </location>
</feature>
<feature type="transmembrane region" description="Helical" evidence="6">
    <location>
        <begin position="257"/>
        <end position="280"/>
    </location>
</feature>
<dbReference type="InterPro" id="IPR026046">
    <property type="entry name" value="UBIAD1"/>
</dbReference>
<evidence type="ECO:0000313" key="8">
    <source>
        <dbReference type="Proteomes" id="UP001190926"/>
    </source>
</evidence>
<dbReference type="AlphaFoldDB" id="A0AAD4JH97"/>
<dbReference type="PANTHER" id="PTHR13929">
    <property type="entry name" value="1,4-DIHYDROXY-2-NAPHTHOATE OCTAPRENYLTRANSFERASE"/>
    <property type="match status" value="1"/>
</dbReference>
<keyword evidence="3 6" id="KW-0812">Transmembrane</keyword>
<proteinExistence type="inferred from homology"/>
<dbReference type="HAMAP" id="MF_01938">
    <property type="entry name" value="MenA_2"/>
    <property type="match status" value="1"/>
</dbReference>
<organism evidence="7 8">
    <name type="scientific">Perilla frutescens var. hirtella</name>
    <name type="common">Perilla citriodora</name>
    <name type="synonym">Perilla setoyensis</name>
    <dbReference type="NCBI Taxonomy" id="608512"/>
    <lineage>
        <taxon>Eukaryota</taxon>
        <taxon>Viridiplantae</taxon>
        <taxon>Streptophyta</taxon>
        <taxon>Embryophyta</taxon>
        <taxon>Tracheophyta</taxon>
        <taxon>Spermatophyta</taxon>
        <taxon>Magnoliopsida</taxon>
        <taxon>eudicotyledons</taxon>
        <taxon>Gunneridae</taxon>
        <taxon>Pentapetalae</taxon>
        <taxon>asterids</taxon>
        <taxon>lamiids</taxon>
        <taxon>Lamiales</taxon>
        <taxon>Lamiaceae</taxon>
        <taxon>Nepetoideae</taxon>
        <taxon>Elsholtzieae</taxon>
        <taxon>Perilla</taxon>
    </lineage>
</organism>
<evidence type="ECO:0000256" key="6">
    <source>
        <dbReference type="SAM" id="Phobius"/>
    </source>
</evidence>
<dbReference type="InterPro" id="IPR011937">
    <property type="entry name" value="DHNA_phytyltransferase_MenA"/>
</dbReference>
<keyword evidence="4 6" id="KW-1133">Transmembrane helix</keyword>
<evidence type="ECO:0000256" key="2">
    <source>
        <dbReference type="ARBA" id="ARBA00022679"/>
    </source>
</evidence>
<evidence type="ECO:0000256" key="4">
    <source>
        <dbReference type="ARBA" id="ARBA00022989"/>
    </source>
</evidence>
<reference evidence="7 8" key="1">
    <citation type="journal article" date="2021" name="Nat. Commun.">
        <title>Incipient diploidization of the medicinal plant Perilla within 10,000 years.</title>
        <authorList>
            <person name="Zhang Y."/>
            <person name="Shen Q."/>
            <person name="Leng L."/>
            <person name="Zhang D."/>
            <person name="Chen S."/>
            <person name="Shi Y."/>
            <person name="Ning Z."/>
            <person name="Chen S."/>
        </authorList>
    </citation>
    <scope>NUCLEOTIDE SEQUENCE [LARGE SCALE GENOMIC DNA]</scope>
    <source>
        <strain evidence="8">cv. PC099</strain>
    </source>
</reference>
<gene>
    <name evidence="7" type="ORF">C2S53_018103</name>
</gene>
<feature type="transmembrane region" description="Helical" evidence="6">
    <location>
        <begin position="205"/>
        <end position="221"/>
    </location>
</feature>
<dbReference type="Pfam" id="PF01040">
    <property type="entry name" value="UbiA"/>
    <property type="match status" value="1"/>
</dbReference>
<keyword evidence="2" id="KW-0808">Transferase</keyword>
<dbReference type="InterPro" id="IPR000537">
    <property type="entry name" value="UbiA_prenyltransferase"/>
</dbReference>
<dbReference type="Proteomes" id="UP001190926">
    <property type="component" value="Unassembled WGS sequence"/>
</dbReference>
<sequence length="401" mass="43640">MAATAFCNISNGYRITKISQQNRIPALRKHSFVSTRQVEQTTFSSYKWTQKCLDKTLKCKAVLASAPAPAPVDEEVVGKIEEKEGGKVEELSRETLIWRAIKLPMYTVALIPVTVGSAAAYWQTGQFSMLRYLMVLACYIIVNIWVNLSNDVYDFDTGADKNKKESVINLFGSRTLINVLAWSALVLGSLGLTSVAVLAGNPRSIVLLASAIFCFFLYQCPPFRLSYYGVGEPLLFLAYGPLSTIAFYLLHSRTSELAISSVVVWSSVLVGLTTSLILFCSHFHQIEDDKAVGKISPLVRLGTEAGSNVVKASVIGLYALVLALGFTGTLPLASVVLSCMTLPMGNAIVNFVQKNHKDKSKIFMGKYFCVRLHSAFGGALAAGLVAARLFAKQQLPQALGI</sequence>
<feature type="transmembrane region" description="Helical" evidence="6">
    <location>
        <begin position="372"/>
        <end position="391"/>
    </location>
</feature>
<protein>
    <submittedName>
        <fullName evidence="7">UbiA prenyltransferase family protein</fullName>
    </submittedName>
</protein>
<name>A0AAD4JH97_PERFH</name>
<dbReference type="GO" id="GO:0042372">
    <property type="term" value="P:phylloquinone biosynthetic process"/>
    <property type="evidence" value="ECO:0007669"/>
    <property type="project" value="InterPro"/>
</dbReference>